<keyword evidence="2" id="KW-0614">Plasmid</keyword>
<proteinExistence type="predicted"/>
<dbReference type="PATRIC" id="fig|886882.15.peg.5981"/>
<dbReference type="Pfam" id="PF03235">
    <property type="entry name" value="GmrSD_N"/>
    <property type="match status" value="1"/>
</dbReference>
<feature type="domain" description="GmrSD restriction endonucleases N-terminal" evidence="1">
    <location>
        <begin position="38"/>
        <end position="114"/>
    </location>
</feature>
<dbReference type="RefSeq" id="WP_013386410.1">
    <property type="nucleotide sequence ID" value="NC_014628.2"/>
</dbReference>
<reference evidence="2 3" key="1">
    <citation type="journal article" date="2011" name="J. Bacteriol.">
        <title>Complete genome sequence of Paenibacillus polymyxa SC2, a strain of plant growth-promoting Rhizobacterium with broad-spectrum antimicrobial activity.</title>
        <authorList>
            <person name="Ma M."/>
            <person name="Wang C."/>
            <person name="Ding Y."/>
            <person name="Li L."/>
            <person name="Shen D."/>
            <person name="Jiang X."/>
            <person name="Guan D."/>
            <person name="Cao F."/>
            <person name="Chen H."/>
            <person name="Feng R."/>
            <person name="Wang X."/>
            <person name="Ge Y."/>
            <person name="Yao L."/>
            <person name="Bing X."/>
            <person name="Yang X."/>
            <person name="Li J."/>
            <person name="Du B."/>
        </authorList>
    </citation>
    <scope>NUCLEOTIDE SEQUENCE [LARGE SCALE GENOMIC DNA]</scope>
    <source>
        <strain evidence="2 3">SC2</strain>
        <plasmid evidence="3">pSC2</plasmid>
    </source>
</reference>
<dbReference type="EMBL" id="CP002214">
    <property type="protein sequence ID" value="ADO59996.1"/>
    <property type="molecule type" value="Genomic_DNA"/>
</dbReference>
<dbReference type="HOGENOM" id="CLU_100207_0_0_9"/>
<name>E3EJX7_PAEPS</name>
<organism evidence="2 3">
    <name type="scientific">Paenibacillus polymyxa (strain SC2)</name>
    <name type="common">Bacillus polymyxa</name>
    <dbReference type="NCBI Taxonomy" id="886882"/>
    <lineage>
        <taxon>Bacteria</taxon>
        <taxon>Bacillati</taxon>
        <taxon>Bacillota</taxon>
        <taxon>Bacilli</taxon>
        <taxon>Bacillales</taxon>
        <taxon>Paenibacillaceae</taxon>
        <taxon>Paenibacillus</taxon>
    </lineage>
</organism>
<protein>
    <recommendedName>
        <fullName evidence="1">GmrSD restriction endonucleases N-terminal domain-containing protein</fullName>
    </recommendedName>
</protein>
<dbReference type="PANTHER" id="PTHR39639">
    <property type="entry name" value="CHROMOSOME 16, WHOLE GENOME SHOTGUN SEQUENCE"/>
    <property type="match status" value="1"/>
</dbReference>
<dbReference type="InterPro" id="IPR004919">
    <property type="entry name" value="GmrSD_N"/>
</dbReference>
<evidence type="ECO:0000313" key="2">
    <source>
        <dbReference type="EMBL" id="ADO59996.1"/>
    </source>
</evidence>
<dbReference type="Proteomes" id="UP000006868">
    <property type="component" value="Plasmid pSC2"/>
</dbReference>
<dbReference type="OrthoDB" id="9770340at2"/>
<sequence>MKFKDIKPFHDFGNYRIDVPLSSLPNQVSKWEKELGLVLNPDFQRGHIWSEEQQVHYIEFLLREGRSGRDILFNHTKWETYQSKDDGDFVCVDGLQRITAITRFVMNEIKAFGCYFSEYEDPIRLNRFTVKIHVNKLAERKDVLEWYLQLNAGGTVHSQEELERVRGLLERDQIGV</sequence>
<evidence type="ECO:0000313" key="3">
    <source>
        <dbReference type="Proteomes" id="UP000006868"/>
    </source>
</evidence>
<geneLocation type="plasmid" evidence="2 3">
    <name>pSC2</name>
</geneLocation>
<dbReference type="AlphaFoldDB" id="E3EJX7"/>
<dbReference type="KEGG" id="ppm:PPSC2_28205"/>
<gene>
    <name evidence="2" type="ORF">PPSC2_28205</name>
</gene>
<evidence type="ECO:0000259" key="1">
    <source>
        <dbReference type="Pfam" id="PF03235"/>
    </source>
</evidence>
<dbReference type="PANTHER" id="PTHR39639:SF1">
    <property type="entry name" value="DUF262 DOMAIN-CONTAINING PROTEIN"/>
    <property type="match status" value="1"/>
</dbReference>
<accession>E3EJX7</accession>